<accession>A0A0B7GRL9</accession>
<name>A0A0B7GRL9_TREPH</name>
<keyword evidence="3 8" id="KW-0489">Methyltransferase</keyword>
<dbReference type="Proteomes" id="UP000042527">
    <property type="component" value="Unassembled WGS sequence"/>
</dbReference>
<dbReference type="RefSeq" id="WP_187426455.1">
    <property type="nucleotide sequence ID" value="NZ_CDNC01000006.1"/>
</dbReference>
<dbReference type="SUPFAM" id="SSF53335">
    <property type="entry name" value="S-adenosyl-L-methionine-dependent methyltransferases"/>
    <property type="match status" value="1"/>
</dbReference>
<comment type="similarity">
    <text evidence="1">Belongs to the N(4)/N(6)-methyltransferase family.</text>
</comment>
<comment type="catalytic activity">
    <reaction evidence="6">
        <text>a 2'-deoxyadenosine in DNA + S-adenosyl-L-methionine = an N(6)-methyl-2'-deoxyadenosine in DNA + S-adenosyl-L-homocysteine + H(+)</text>
        <dbReference type="Rhea" id="RHEA:15197"/>
        <dbReference type="Rhea" id="RHEA-COMP:12418"/>
        <dbReference type="Rhea" id="RHEA-COMP:12419"/>
        <dbReference type="ChEBI" id="CHEBI:15378"/>
        <dbReference type="ChEBI" id="CHEBI:57856"/>
        <dbReference type="ChEBI" id="CHEBI:59789"/>
        <dbReference type="ChEBI" id="CHEBI:90615"/>
        <dbReference type="ChEBI" id="CHEBI:90616"/>
        <dbReference type="EC" id="2.1.1.72"/>
    </reaction>
</comment>
<dbReference type="GO" id="GO:0003677">
    <property type="term" value="F:DNA binding"/>
    <property type="evidence" value="ECO:0007669"/>
    <property type="project" value="InterPro"/>
</dbReference>
<evidence type="ECO:0000256" key="3">
    <source>
        <dbReference type="ARBA" id="ARBA00022603"/>
    </source>
</evidence>
<evidence type="ECO:0000313" key="8">
    <source>
        <dbReference type="EMBL" id="CEM61078.1"/>
    </source>
</evidence>
<dbReference type="InterPro" id="IPR029063">
    <property type="entry name" value="SAM-dependent_MTases_sf"/>
</dbReference>
<keyword evidence="4 8" id="KW-0808">Transferase</keyword>
<dbReference type="AlphaFoldDB" id="A0A0B7GRL9"/>
<evidence type="ECO:0000256" key="1">
    <source>
        <dbReference type="ARBA" id="ARBA00006594"/>
    </source>
</evidence>
<dbReference type="GO" id="GO:0009007">
    <property type="term" value="F:site-specific DNA-methyltransferase (adenine-specific) activity"/>
    <property type="evidence" value="ECO:0007669"/>
    <property type="project" value="UniProtKB-EC"/>
</dbReference>
<dbReference type="PIRSF" id="PIRSF015855">
    <property type="entry name" value="TypeIII_Mtase_mKpnI"/>
    <property type="match status" value="1"/>
</dbReference>
<keyword evidence="9" id="KW-1185">Reference proteome</keyword>
<dbReference type="REBASE" id="128786">
    <property type="entry name" value="M.TphV1ORF140026P"/>
</dbReference>
<dbReference type="GeneID" id="57751865"/>
<gene>
    <name evidence="8" type="ORF">TPHV1_140026</name>
</gene>
<dbReference type="InterPro" id="IPR002052">
    <property type="entry name" value="DNA_methylase_N6_adenine_CS"/>
</dbReference>
<dbReference type="InterPro" id="IPR002295">
    <property type="entry name" value="N4/N6-MTase_EcoPI_Mod-like"/>
</dbReference>
<dbReference type="EMBL" id="CDNC01000006">
    <property type="protein sequence ID" value="CEM61078.1"/>
    <property type="molecule type" value="Genomic_DNA"/>
</dbReference>
<reference evidence="9" key="1">
    <citation type="submission" date="2015-01" db="EMBL/GenBank/DDBJ databases">
        <authorList>
            <person name="Manzoor Shahid"/>
            <person name="Zubair Saima"/>
        </authorList>
    </citation>
    <scope>NUCLEOTIDE SEQUENCE [LARGE SCALE GENOMIC DNA]</scope>
    <source>
        <strain evidence="9">V1</strain>
    </source>
</reference>
<evidence type="ECO:0000256" key="5">
    <source>
        <dbReference type="ARBA" id="ARBA00022691"/>
    </source>
</evidence>
<dbReference type="InterPro" id="IPR002941">
    <property type="entry name" value="DNA_methylase_N4/N6"/>
</dbReference>
<evidence type="ECO:0000256" key="6">
    <source>
        <dbReference type="ARBA" id="ARBA00047942"/>
    </source>
</evidence>
<sequence length="652" mass="75363">MDKVEMGKSEMEKSKTGKLKMRTENIADANFAALSRMFPNAVTETIDENGEKIRAIDADKLAQEINIRVISGMEERYQFTWPDKRKSVVLANMPIAAALRPCREESVDFDNTENLYIEGDNLDVLKLLRETYLNRVKMIYIDPPYNTGKEFVYEDDFTESAADYVARSGDYDEQGNRLVKNTEANGRFHTDWLNMIYPRLRLAKDLLSDDGVIFISIDDNEVHNLRKVCDEIFGERNFVGCCIRRTINSGKNDVKTISVFHEYLFIYSKNMDKIRLRQKEKSEEERIRLYKESDDYIESRGRFYLTQLNKNSIQYSDSLNYPILGPDGVEIWPGEGFHDKKWCWRWSSKKVQWGISQGMIVFKATRSGKYKVYTKSYELMDNDGNTISRQNPYNSLEFTGKEYANFNATPELSVLFDGEKIFNFPKSETFIREILRLGSLSSNSLILDFFSGSATTAHAVMQLNAEDGGNRKYIMVQIQELTNEKSEATKAGYKNICEIGKERIRRAAEKIRKENPDAKFDGGFRVLKLDSSNMKEVYYTPDEYTQQDFNLDGLTDNIKEDRSDEDLLFQVMLDLGIPLSAKITRDNNLLCVNDNYLIACFERVDIALITKIAKRKPHYAVFRDGSFTNDAVLSNFEQVFKTHSPNTIRRIL</sequence>
<organism evidence="8 9">
    <name type="scientific">Treponema phagedenis</name>
    <dbReference type="NCBI Taxonomy" id="162"/>
    <lineage>
        <taxon>Bacteria</taxon>
        <taxon>Pseudomonadati</taxon>
        <taxon>Spirochaetota</taxon>
        <taxon>Spirochaetia</taxon>
        <taxon>Spirochaetales</taxon>
        <taxon>Treponemataceae</taxon>
        <taxon>Treponema</taxon>
    </lineage>
</organism>
<protein>
    <recommendedName>
        <fullName evidence="2">site-specific DNA-methyltransferase (adenine-specific)</fullName>
        <ecNumber evidence="2">2.1.1.72</ecNumber>
    </recommendedName>
</protein>
<dbReference type="PROSITE" id="PS00092">
    <property type="entry name" value="N6_MTASE"/>
    <property type="match status" value="1"/>
</dbReference>
<evidence type="ECO:0000256" key="2">
    <source>
        <dbReference type="ARBA" id="ARBA00011900"/>
    </source>
</evidence>
<proteinExistence type="inferred from homology"/>
<evidence type="ECO:0000256" key="4">
    <source>
        <dbReference type="ARBA" id="ARBA00022679"/>
    </source>
</evidence>
<dbReference type="GO" id="GO:0008170">
    <property type="term" value="F:N-methyltransferase activity"/>
    <property type="evidence" value="ECO:0007669"/>
    <property type="project" value="InterPro"/>
</dbReference>
<feature type="domain" description="DNA methylase N-4/N-6" evidence="7">
    <location>
        <begin position="136"/>
        <end position="480"/>
    </location>
</feature>
<dbReference type="GO" id="GO:0032259">
    <property type="term" value="P:methylation"/>
    <property type="evidence" value="ECO:0007669"/>
    <property type="project" value="UniProtKB-KW"/>
</dbReference>
<dbReference type="Gene3D" id="3.40.50.150">
    <property type="entry name" value="Vaccinia Virus protein VP39"/>
    <property type="match status" value="1"/>
</dbReference>
<keyword evidence="5" id="KW-0949">S-adenosyl-L-methionine</keyword>
<dbReference type="PRINTS" id="PR00506">
    <property type="entry name" value="D21N6MTFRASE"/>
</dbReference>
<dbReference type="Pfam" id="PF01555">
    <property type="entry name" value="N6_N4_Mtase"/>
    <property type="match status" value="1"/>
</dbReference>
<evidence type="ECO:0000313" key="9">
    <source>
        <dbReference type="Proteomes" id="UP000042527"/>
    </source>
</evidence>
<evidence type="ECO:0000259" key="7">
    <source>
        <dbReference type="Pfam" id="PF01555"/>
    </source>
</evidence>
<dbReference type="EC" id="2.1.1.72" evidence="2"/>